<dbReference type="PANTHER" id="PTHR31493">
    <property type="entry name" value="NAZO FAMILY MEMBER"/>
    <property type="match status" value="1"/>
</dbReference>
<comment type="caution">
    <text evidence="2">The sequence shown here is derived from an EMBL/GenBank/DDBJ whole genome shotgun (WGS) entry which is preliminary data.</text>
</comment>
<dbReference type="AlphaFoldDB" id="A0AAD3CVX5"/>
<keyword evidence="3" id="KW-1185">Reference proteome</keyword>
<organism evidence="2 3">
    <name type="scientific">Chaetoceros tenuissimus</name>
    <dbReference type="NCBI Taxonomy" id="426638"/>
    <lineage>
        <taxon>Eukaryota</taxon>
        <taxon>Sar</taxon>
        <taxon>Stramenopiles</taxon>
        <taxon>Ochrophyta</taxon>
        <taxon>Bacillariophyta</taxon>
        <taxon>Coscinodiscophyceae</taxon>
        <taxon>Chaetocerotophycidae</taxon>
        <taxon>Chaetocerotales</taxon>
        <taxon>Chaetocerotaceae</taxon>
        <taxon>Chaetoceros</taxon>
    </lineage>
</organism>
<dbReference type="PANTHER" id="PTHR31493:SF1">
    <property type="entry name" value="PROTEIN C19ORF12"/>
    <property type="match status" value="1"/>
</dbReference>
<dbReference type="Pfam" id="PF20721">
    <property type="entry name" value="C19orf12"/>
    <property type="match status" value="1"/>
</dbReference>
<reference evidence="2 3" key="1">
    <citation type="journal article" date="2021" name="Sci. Rep.">
        <title>The genome of the diatom Chaetoceros tenuissimus carries an ancient integrated fragment of an extant virus.</title>
        <authorList>
            <person name="Hongo Y."/>
            <person name="Kimura K."/>
            <person name="Takaki Y."/>
            <person name="Yoshida Y."/>
            <person name="Baba S."/>
            <person name="Kobayashi G."/>
            <person name="Nagasaki K."/>
            <person name="Hano T."/>
            <person name="Tomaru Y."/>
        </authorList>
    </citation>
    <scope>NUCLEOTIDE SEQUENCE [LARGE SCALE GENOMIC DNA]</scope>
    <source>
        <strain evidence="2 3">NIES-3715</strain>
    </source>
</reference>
<evidence type="ECO:0000313" key="3">
    <source>
        <dbReference type="Proteomes" id="UP001054902"/>
    </source>
</evidence>
<dbReference type="Proteomes" id="UP001054902">
    <property type="component" value="Unassembled WGS sequence"/>
</dbReference>
<protein>
    <submittedName>
        <fullName evidence="2">Uncharacterized protein</fullName>
    </submittedName>
</protein>
<evidence type="ECO:0000313" key="2">
    <source>
        <dbReference type="EMBL" id="GFH51930.1"/>
    </source>
</evidence>
<proteinExistence type="inferred from homology"/>
<dbReference type="EMBL" id="BLLK01000045">
    <property type="protein sequence ID" value="GFH51930.1"/>
    <property type="molecule type" value="Genomic_DNA"/>
</dbReference>
<name>A0AAD3CVX5_9STRA</name>
<accession>A0AAD3CVX5</accession>
<dbReference type="InterPro" id="IPR033369">
    <property type="entry name" value="C19orf12"/>
</dbReference>
<gene>
    <name evidence="2" type="ORF">CTEN210_08406</name>
</gene>
<sequence>MTLDTRDFNNYADDAHYSELMKFLSESHNMRETAKNSLKQSLYAATGAFAGSFVLGPIGGLLGGVSGSILGYLQSDNYDGAIVALTKLESERQKRLMKEVYEVLKQAGVSYDSIGDLSAFRDVLYSYAEQDEVRNGIWKACIQSTKS</sequence>
<comment type="similarity">
    <text evidence="1">Belongs to the C19orf12 family.</text>
</comment>
<evidence type="ECO:0000256" key="1">
    <source>
        <dbReference type="ARBA" id="ARBA00029457"/>
    </source>
</evidence>